<keyword evidence="4" id="KW-0719">Serine esterase</keyword>
<dbReference type="Proteomes" id="UP000490939">
    <property type="component" value="Unassembled WGS sequence"/>
</dbReference>
<dbReference type="GO" id="GO:0050525">
    <property type="term" value="F:cutinase activity"/>
    <property type="evidence" value="ECO:0007669"/>
    <property type="project" value="UniProtKB-EC"/>
</dbReference>
<keyword evidence="7" id="KW-0378">Hydrolase</keyword>
<feature type="active site" description="Nucleophile" evidence="10">
    <location>
        <position position="218"/>
    </location>
</feature>
<dbReference type="InterPro" id="IPR011150">
    <property type="entry name" value="Cutinase_monf"/>
</dbReference>
<keyword evidence="17" id="KW-1185">Reference proteome</keyword>
<evidence type="ECO:0000256" key="5">
    <source>
        <dbReference type="ARBA" id="ARBA00022525"/>
    </source>
</evidence>
<name>A0A8H3U9A0_VENIN</name>
<keyword evidence="8 11" id="KW-1015">Disulfide bond</keyword>
<evidence type="ECO:0000313" key="13">
    <source>
        <dbReference type="EMBL" id="KAE9965376.1"/>
    </source>
</evidence>
<keyword evidence="5" id="KW-0964">Secreted</keyword>
<dbReference type="GO" id="GO:0005576">
    <property type="term" value="C:extracellular region"/>
    <property type="evidence" value="ECO:0007669"/>
    <property type="project" value="UniProtKB-SubCell"/>
</dbReference>
<dbReference type="SMART" id="SM01110">
    <property type="entry name" value="Cutinase"/>
    <property type="match status" value="1"/>
</dbReference>
<feature type="chain" id="PRO_5044690530" description="cutinase" evidence="12">
    <location>
        <begin position="20"/>
        <end position="303"/>
    </location>
</feature>
<dbReference type="EC" id="3.1.1.74" evidence="3"/>
<comment type="subcellular location">
    <subcellularLocation>
        <location evidence="1">Secreted</location>
    </subcellularLocation>
</comment>
<dbReference type="InterPro" id="IPR029058">
    <property type="entry name" value="AB_hydrolase_fold"/>
</dbReference>
<accession>A0A8H3U9A0</accession>
<sequence length="303" mass="30632">MAKFSIIAIGLAISCLSGAVPIQETNTTPSSADMLKVIGEVGIAKAIQASCSGQSCAIADLSGSTGKPIKIQPQGGDANGYKCIAKYNPEGVEAVLKAPKGPAQNNGAGGALMTALSSISSALPGKATDTGTFDGQCTKNILLFARGTTETGLLGVTVGPVLSLGLMGKDWSVVGIPYDADMAGDACLGLPGGMVAKDMINQAAEKCPDAKIFVGGYSEGGMVAHNGVAYANEDAKKRVSAVVAFGDPFKGAKIKGYDGPILTYCNDGDSVCTGNFVITAAHLAYTGTVAQKALKEMKKLAAQ</sequence>
<comment type="similarity">
    <text evidence="2">Belongs to the cutinase family.</text>
</comment>
<evidence type="ECO:0000256" key="10">
    <source>
        <dbReference type="PIRSR" id="PIRSR611150-1"/>
    </source>
</evidence>
<feature type="disulfide bond" evidence="11">
    <location>
        <begin position="137"/>
        <end position="207"/>
    </location>
</feature>
<evidence type="ECO:0000313" key="14">
    <source>
        <dbReference type="EMBL" id="KAE9967117.1"/>
    </source>
</evidence>
<evidence type="ECO:0000256" key="9">
    <source>
        <dbReference type="ARBA" id="ARBA00034045"/>
    </source>
</evidence>
<dbReference type="Proteomes" id="UP000433883">
    <property type="component" value="Unassembled WGS sequence"/>
</dbReference>
<dbReference type="Gene3D" id="3.40.50.1820">
    <property type="entry name" value="alpha/beta hydrolase"/>
    <property type="match status" value="1"/>
</dbReference>
<evidence type="ECO:0000256" key="7">
    <source>
        <dbReference type="ARBA" id="ARBA00022801"/>
    </source>
</evidence>
<protein>
    <recommendedName>
        <fullName evidence="3">cutinase</fullName>
        <ecNumber evidence="3">3.1.1.74</ecNumber>
    </recommendedName>
</protein>
<feature type="disulfide bond" evidence="11">
    <location>
        <begin position="265"/>
        <end position="272"/>
    </location>
</feature>
<evidence type="ECO:0000256" key="4">
    <source>
        <dbReference type="ARBA" id="ARBA00022487"/>
    </source>
</evidence>
<dbReference type="InterPro" id="IPR000675">
    <property type="entry name" value="Cutinase/axe"/>
</dbReference>
<dbReference type="PANTHER" id="PTHR48250:SF3">
    <property type="entry name" value="CUTINASE 1-RELATED"/>
    <property type="match status" value="1"/>
</dbReference>
<evidence type="ECO:0000256" key="2">
    <source>
        <dbReference type="ARBA" id="ARBA00007534"/>
    </source>
</evidence>
<feature type="active site" description="Proton donor/acceptor" evidence="10">
    <location>
        <position position="282"/>
    </location>
</feature>
<dbReference type="SUPFAM" id="SSF53474">
    <property type="entry name" value="alpha/beta-Hydrolases"/>
    <property type="match status" value="1"/>
</dbReference>
<evidence type="ECO:0000256" key="3">
    <source>
        <dbReference type="ARBA" id="ARBA00013095"/>
    </source>
</evidence>
<reference evidence="13 16" key="1">
    <citation type="submission" date="2018-12" db="EMBL/GenBank/DDBJ databases">
        <title>Venturia inaequalis Genome Resource.</title>
        <authorList>
            <person name="Lichtner F.J."/>
        </authorList>
    </citation>
    <scope>NUCLEOTIDE SEQUENCE [LARGE SCALE GENOMIC DNA]</scope>
    <source>
        <strain evidence="13 16">120213</strain>
        <strain evidence="14">Bline_iso_100314</strain>
        <strain evidence="15 17">DMI_063113</strain>
    </source>
</reference>
<evidence type="ECO:0000256" key="8">
    <source>
        <dbReference type="ARBA" id="ARBA00023157"/>
    </source>
</evidence>
<dbReference type="PROSITE" id="PS51257">
    <property type="entry name" value="PROKAR_LIPOPROTEIN"/>
    <property type="match status" value="1"/>
</dbReference>
<feature type="active site" evidence="10">
    <location>
        <position position="269"/>
    </location>
</feature>
<gene>
    <name evidence="14" type="ORF">BLS_006565</name>
    <name evidence="15" type="ORF">EG327_008277</name>
    <name evidence="13" type="ORF">EG328_009784</name>
</gene>
<feature type="signal peptide" evidence="12">
    <location>
        <begin position="1"/>
        <end position="19"/>
    </location>
</feature>
<dbReference type="EMBL" id="WNWQ01000487">
    <property type="protein sequence ID" value="KAE9967117.1"/>
    <property type="molecule type" value="Genomic_DNA"/>
</dbReference>
<evidence type="ECO:0000256" key="11">
    <source>
        <dbReference type="PIRSR" id="PIRSR611150-2"/>
    </source>
</evidence>
<evidence type="ECO:0000313" key="16">
    <source>
        <dbReference type="Proteomes" id="UP000447873"/>
    </source>
</evidence>
<comment type="catalytic activity">
    <reaction evidence="9">
        <text>cutin + H2O = cutin monomers.</text>
        <dbReference type="EC" id="3.1.1.74"/>
    </reaction>
</comment>
<dbReference type="GO" id="GO:0016052">
    <property type="term" value="P:carbohydrate catabolic process"/>
    <property type="evidence" value="ECO:0007669"/>
    <property type="project" value="TreeGrafter"/>
</dbReference>
<dbReference type="AlphaFoldDB" id="A0A8H3U9A0"/>
<dbReference type="Proteomes" id="UP000447873">
    <property type="component" value="Unassembled WGS sequence"/>
</dbReference>
<proteinExistence type="inferred from homology"/>
<evidence type="ECO:0000313" key="15">
    <source>
        <dbReference type="EMBL" id="KAE9992676.1"/>
    </source>
</evidence>
<dbReference type="EMBL" id="WNWS01000600">
    <property type="protein sequence ID" value="KAE9965376.1"/>
    <property type="molecule type" value="Genomic_DNA"/>
</dbReference>
<dbReference type="EMBL" id="WNWR01000051">
    <property type="protein sequence ID" value="KAE9992676.1"/>
    <property type="molecule type" value="Genomic_DNA"/>
</dbReference>
<evidence type="ECO:0000313" key="17">
    <source>
        <dbReference type="Proteomes" id="UP000490939"/>
    </source>
</evidence>
<keyword evidence="6 12" id="KW-0732">Signal</keyword>
<dbReference type="OrthoDB" id="2975078at2759"/>
<evidence type="ECO:0000256" key="12">
    <source>
        <dbReference type="SAM" id="SignalP"/>
    </source>
</evidence>
<dbReference type="PANTHER" id="PTHR48250">
    <property type="entry name" value="CUTINASE 2-RELATED"/>
    <property type="match status" value="1"/>
</dbReference>
<evidence type="ECO:0000256" key="1">
    <source>
        <dbReference type="ARBA" id="ARBA00004613"/>
    </source>
</evidence>
<organism evidence="13 16">
    <name type="scientific">Venturia inaequalis</name>
    <name type="common">Apple scab fungus</name>
    <dbReference type="NCBI Taxonomy" id="5025"/>
    <lineage>
        <taxon>Eukaryota</taxon>
        <taxon>Fungi</taxon>
        <taxon>Dikarya</taxon>
        <taxon>Ascomycota</taxon>
        <taxon>Pezizomycotina</taxon>
        <taxon>Dothideomycetes</taxon>
        <taxon>Pleosporomycetidae</taxon>
        <taxon>Venturiales</taxon>
        <taxon>Venturiaceae</taxon>
        <taxon>Venturia</taxon>
    </lineage>
</organism>
<dbReference type="Pfam" id="PF01083">
    <property type="entry name" value="Cutinase"/>
    <property type="match status" value="1"/>
</dbReference>
<comment type="caution">
    <text evidence="13">The sequence shown here is derived from an EMBL/GenBank/DDBJ whole genome shotgun (WGS) entry which is preliminary data.</text>
</comment>
<evidence type="ECO:0000256" key="6">
    <source>
        <dbReference type="ARBA" id="ARBA00022729"/>
    </source>
</evidence>